<organism evidence="3 4">
    <name type="scientific">Desulfitobacterium hafniense (strain Y51)</name>
    <dbReference type="NCBI Taxonomy" id="138119"/>
    <lineage>
        <taxon>Bacteria</taxon>
        <taxon>Bacillati</taxon>
        <taxon>Bacillota</taxon>
        <taxon>Clostridia</taxon>
        <taxon>Eubacteriales</taxon>
        <taxon>Desulfitobacteriaceae</taxon>
        <taxon>Desulfitobacterium</taxon>
    </lineage>
</organism>
<dbReference type="GO" id="GO:0004553">
    <property type="term" value="F:hydrolase activity, hydrolyzing O-glycosyl compounds"/>
    <property type="evidence" value="ECO:0007669"/>
    <property type="project" value="InterPro"/>
</dbReference>
<dbReference type="eggNOG" id="COG3584">
    <property type="taxonomic scope" value="Bacteria"/>
</dbReference>
<dbReference type="EMBL" id="AP008230">
    <property type="protein sequence ID" value="BAE83992.1"/>
    <property type="molecule type" value="Genomic_DNA"/>
</dbReference>
<dbReference type="KEGG" id="dsy:DSY2203"/>
<dbReference type="InterPro" id="IPR010611">
    <property type="entry name" value="3D_dom"/>
</dbReference>
<dbReference type="HOGENOM" id="CLU_2179590_0_0_9"/>
<dbReference type="Gene3D" id="2.40.40.10">
    <property type="entry name" value="RlpA-like domain"/>
    <property type="match status" value="1"/>
</dbReference>
<dbReference type="CDD" id="cd14667">
    <property type="entry name" value="3D_containing_proteins"/>
    <property type="match status" value="1"/>
</dbReference>
<proteinExistence type="predicted"/>
<keyword evidence="4" id="KW-1185">Reference proteome</keyword>
<dbReference type="InterPro" id="IPR036908">
    <property type="entry name" value="RlpA-like_sf"/>
</dbReference>
<evidence type="ECO:0000313" key="3">
    <source>
        <dbReference type="EMBL" id="BAE83992.1"/>
    </source>
</evidence>
<evidence type="ECO:0000313" key="4">
    <source>
        <dbReference type="Proteomes" id="UP000001946"/>
    </source>
</evidence>
<dbReference type="STRING" id="138119.DSY2203"/>
<dbReference type="PANTHER" id="PTHR39160:SF4">
    <property type="entry name" value="RESUSCITATION-PROMOTING FACTOR RPFB"/>
    <property type="match status" value="1"/>
</dbReference>
<reference evidence="3 4" key="1">
    <citation type="journal article" date="2006" name="J. Bacteriol.">
        <title>Complete genome sequence of the dehalorespiring bacterium Desulfitobacterium hafniense Y51 and comparison with Dehalococcoides ethenogenes 195.</title>
        <authorList>
            <person name="Nonaka H."/>
            <person name="Keresztes G."/>
            <person name="Shinoda Y."/>
            <person name="Ikenaga Y."/>
            <person name="Abe M."/>
            <person name="Naito K."/>
            <person name="Inatomi K."/>
            <person name="Furukawa K."/>
            <person name="Inui M."/>
            <person name="Yukawa H."/>
        </authorList>
    </citation>
    <scope>NUCLEOTIDE SEQUENCE [LARGE SCALE GENOMIC DNA]</scope>
    <source>
        <strain evidence="3 4">Y51</strain>
    </source>
</reference>
<name>Q24VF0_DESHY</name>
<dbReference type="InterPro" id="IPR051933">
    <property type="entry name" value="Resuscitation_pf_RpfB"/>
</dbReference>
<dbReference type="SUPFAM" id="SSF50685">
    <property type="entry name" value="Barwin-like endoglucanases"/>
    <property type="match status" value="1"/>
</dbReference>
<evidence type="ECO:0000259" key="2">
    <source>
        <dbReference type="Pfam" id="PF06725"/>
    </source>
</evidence>
<accession>Q24VF0</accession>
<sequence>MTQSRGAPEPHIERRVMRVTAYTNNDPGMDGRGITASGERTQEGRTIAAPSDIPFGTQIYIPARGTTYIVTDRGGAIVGDRLDLYMESRAEALHFGVQELEVWIREELYD</sequence>
<dbReference type="GO" id="GO:0019867">
    <property type="term" value="C:outer membrane"/>
    <property type="evidence" value="ECO:0007669"/>
    <property type="project" value="InterPro"/>
</dbReference>
<protein>
    <recommendedName>
        <fullName evidence="2">3D domain-containing protein</fullName>
    </recommendedName>
</protein>
<dbReference type="Proteomes" id="UP000001946">
    <property type="component" value="Chromosome"/>
</dbReference>
<dbReference type="PANTHER" id="PTHR39160">
    <property type="entry name" value="CELL WALL-BINDING PROTEIN YOCH"/>
    <property type="match status" value="1"/>
</dbReference>
<dbReference type="Pfam" id="PF06725">
    <property type="entry name" value="3D"/>
    <property type="match status" value="1"/>
</dbReference>
<gene>
    <name evidence="3" type="ordered locus">DSY2203</name>
</gene>
<dbReference type="GO" id="GO:0009254">
    <property type="term" value="P:peptidoglycan turnover"/>
    <property type="evidence" value="ECO:0007669"/>
    <property type="project" value="InterPro"/>
</dbReference>
<dbReference type="InterPro" id="IPR059180">
    <property type="entry name" value="3D_YorM"/>
</dbReference>
<dbReference type="AlphaFoldDB" id="Q24VF0"/>
<evidence type="ECO:0000256" key="1">
    <source>
        <dbReference type="ARBA" id="ARBA00022729"/>
    </source>
</evidence>
<feature type="domain" description="3D" evidence="2">
    <location>
        <begin position="46"/>
        <end position="104"/>
    </location>
</feature>
<keyword evidence="1" id="KW-0732">Signal</keyword>